<evidence type="ECO:0000313" key="10">
    <source>
        <dbReference type="EMBL" id="KZM27745.1"/>
    </source>
</evidence>
<comment type="subcellular location">
    <subcellularLocation>
        <location evidence="1">Cell membrane</location>
        <topology evidence="1">Multi-pass membrane protein</topology>
    </subcellularLocation>
</comment>
<evidence type="ECO:0000256" key="3">
    <source>
        <dbReference type="ARBA" id="ARBA00022475"/>
    </source>
</evidence>
<comment type="caution">
    <text evidence="10">The sequence shown here is derived from an EMBL/GenBank/DDBJ whole genome shotgun (WGS) entry which is preliminary data.</text>
</comment>
<dbReference type="SUPFAM" id="SSF46785">
    <property type="entry name" value="Winged helix' DNA-binding domain"/>
    <property type="match status" value="1"/>
</dbReference>
<dbReference type="SUPFAM" id="SSF103473">
    <property type="entry name" value="MFS general substrate transporter"/>
    <property type="match status" value="1"/>
</dbReference>
<feature type="transmembrane region" description="Helical" evidence="7">
    <location>
        <begin position="198"/>
        <end position="216"/>
    </location>
</feature>
<evidence type="ECO:0008006" key="12">
    <source>
        <dbReference type="Google" id="ProtNLM"/>
    </source>
</evidence>
<reference evidence="10 11" key="1">
    <citation type="journal article" date="2016" name="Sci. Rep.">
        <title>Draft genome sequencing and secretome analysis of fungal phytopathogen Ascochyta rabiei provides insight into the necrotrophic effector repertoire.</title>
        <authorList>
            <person name="Verma S."/>
            <person name="Gazara R.K."/>
            <person name="Nizam S."/>
            <person name="Parween S."/>
            <person name="Chattopadhyay D."/>
            <person name="Verma P.K."/>
        </authorList>
    </citation>
    <scope>NUCLEOTIDE SEQUENCE [LARGE SCALE GENOMIC DNA]</scope>
    <source>
        <strain evidence="10 11">ArDII</strain>
    </source>
</reference>
<proteinExistence type="predicted"/>
<keyword evidence="6 7" id="KW-0472">Membrane</keyword>
<feature type="transmembrane region" description="Helical" evidence="7">
    <location>
        <begin position="359"/>
        <end position="379"/>
    </location>
</feature>
<organism evidence="10 11">
    <name type="scientific">Didymella rabiei</name>
    <name type="common">Chickpea ascochyta blight fungus</name>
    <name type="synonym">Mycosphaerella rabiei</name>
    <dbReference type="NCBI Taxonomy" id="5454"/>
    <lineage>
        <taxon>Eukaryota</taxon>
        <taxon>Fungi</taxon>
        <taxon>Dikarya</taxon>
        <taxon>Ascomycota</taxon>
        <taxon>Pezizomycotina</taxon>
        <taxon>Dothideomycetes</taxon>
        <taxon>Pleosporomycetidae</taxon>
        <taxon>Pleosporales</taxon>
        <taxon>Pleosporineae</taxon>
        <taxon>Didymellaceae</taxon>
        <taxon>Ascochyta</taxon>
    </lineage>
</organism>
<evidence type="ECO:0000256" key="4">
    <source>
        <dbReference type="ARBA" id="ARBA00022692"/>
    </source>
</evidence>
<feature type="transmembrane region" description="Helical" evidence="7">
    <location>
        <begin position="421"/>
        <end position="442"/>
    </location>
</feature>
<keyword evidence="2" id="KW-0813">Transport</keyword>
<evidence type="ECO:0000256" key="6">
    <source>
        <dbReference type="ARBA" id="ARBA00023136"/>
    </source>
</evidence>
<dbReference type="PROSITE" id="PS50850">
    <property type="entry name" value="MFS"/>
    <property type="match status" value="1"/>
</dbReference>
<dbReference type="InterPro" id="IPR011701">
    <property type="entry name" value="MFS"/>
</dbReference>
<dbReference type="CDD" id="cd17321">
    <property type="entry name" value="MFS_MMR_MDR_like"/>
    <property type="match status" value="1"/>
</dbReference>
<keyword evidence="4 7" id="KW-0812">Transmembrane</keyword>
<dbReference type="PANTHER" id="PTHR42718">
    <property type="entry name" value="MAJOR FACILITATOR SUPERFAMILY MULTIDRUG TRANSPORTER MFSC"/>
    <property type="match status" value="1"/>
</dbReference>
<evidence type="ECO:0000256" key="2">
    <source>
        <dbReference type="ARBA" id="ARBA00022448"/>
    </source>
</evidence>
<dbReference type="PANTHER" id="PTHR42718:SF46">
    <property type="entry name" value="BLR6921 PROTEIN"/>
    <property type="match status" value="1"/>
</dbReference>
<feature type="transmembrane region" description="Helical" evidence="7">
    <location>
        <begin position="385"/>
        <end position="401"/>
    </location>
</feature>
<sequence length="608" mass="64491">MNVGEGRSKARDEIDVLWDDLGAFVRRLRTKRNDHKLTPSQIQALGHLDRQGPSTAKELAKFERVTPQSIAKTVAALEEQGMVTRRADPSDGRAVLVTMTELGTSTLHEDRTKRTEWLAEVIDAECTEAELPSIDIDIRGVTDELVTTVVETPTPQTPVPLKLSLALGSGTVLQALNSSMIAVAIVPIATYFGSSSGTAWVISALYIATAVTAPAAGRLGSILGAKRVYLAGLGLIAAGSILGSLAPSLGWLIAARILLGIGTATQYPNAMTVIREYADRHRTQTRSAIATLTICAQSVVALGPTLGGLLVGTLGWQSIMWVNLPLVVVTAVWVFFAAPSDSALPDRAGAAALFKSLDPLGITLFLALTTSTMLFLLSLAEHAKWYLVPSTALFAFLFVWWERRTASAFIDVRAVARNRALSMTLGRTLLTYTAFYCIFFGLPQWLQVARGMSPISAGLFMLPVAAVGIFATMSASRVYGKFGARITLLIGTAALAVGGILIAFVESSSTPLVALLLIAAILGIPNGFNNMGNQNLINSVTTSADVGTAIGLYRTIQYIGANLAAVVIELTMRGTIDDAGLHRTGGTIAVIGIALLVGVVFSRTLRSR</sequence>
<evidence type="ECO:0000256" key="5">
    <source>
        <dbReference type="ARBA" id="ARBA00022989"/>
    </source>
</evidence>
<dbReference type="Pfam" id="PF12802">
    <property type="entry name" value="MarR_2"/>
    <property type="match status" value="1"/>
</dbReference>
<dbReference type="GO" id="GO:0022857">
    <property type="term" value="F:transmembrane transporter activity"/>
    <property type="evidence" value="ECO:0007669"/>
    <property type="project" value="InterPro"/>
</dbReference>
<evidence type="ECO:0000313" key="11">
    <source>
        <dbReference type="Proteomes" id="UP000076837"/>
    </source>
</evidence>
<feature type="domain" description="HTH marR-type" evidence="9">
    <location>
        <begin position="1"/>
        <end position="143"/>
    </location>
</feature>
<feature type="transmembrane region" description="Helical" evidence="7">
    <location>
        <begin position="580"/>
        <end position="601"/>
    </location>
</feature>
<feature type="transmembrane region" description="Helical" evidence="7">
    <location>
        <begin position="511"/>
        <end position="528"/>
    </location>
</feature>
<evidence type="ECO:0000256" key="7">
    <source>
        <dbReference type="SAM" id="Phobius"/>
    </source>
</evidence>
<dbReference type="InterPro" id="IPR036259">
    <property type="entry name" value="MFS_trans_sf"/>
</dbReference>
<keyword evidence="5 7" id="KW-1133">Transmembrane helix</keyword>
<feature type="transmembrane region" description="Helical" evidence="7">
    <location>
        <begin position="454"/>
        <end position="474"/>
    </location>
</feature>
<dbReference type="Gene3D" id="1.10.10.10">
    <property type="entry name" value="Winged helix-like DNA-binding domain superfamily/Winged helix DNA-binding domain"/>
    <property type="match status" value="1"/>
</dbReference>
<protein>
    <recommendedName>
        <fullName evidence="12">Transmembrane transport</fullName>
    </recommendedName>
</protein>
<dbReference type="InterPro" id="IPR020846">
    <property type="entry name" value="MFS_dom"/>
</dbReference>
<dbReference type="SMART" id="SM00347">
    <property type="entry name" value="HTH_MARR"/>
    <property type="match status" value="1"/>
</dbReference>
<accession>A0A163LF52</accession>
<evidence type="ECO:0000259" key="8">
    <source>
        <dbReference type="PROSITE" id="PS50850"/>
    </source>
</evidence>
<dbReference type="InterPro" id="IPR036388">
    <property type="entry name" value="WH-like_DNA-bd_sf"/>
</dbReference>
<feature type="transmembrane region" description="Helical" evidence="7">
    <location>
        <begin position="289"/>
        <end position="312"/>
    </location>
</feature>
<feature type="transmembrane region" description="Helical" evidence="7">
    <location>
        <begin position="318"/>
        <end position="338"/>
    </location>
</feature>
<keyword evidence="3" id="KW-1003">Cell membrane</keyword>
<dbReference type="Proteomes" id="UP000076837">
    <property type="component" value="Unassembled WGS sequence"/>
</dbReference>
<dbReference type="InterPro" id="IPR036390">
    <property type="entry name" value="WH_DNA-bd_sf"/>
</dbReference>
<feature type="transmembrane region" description="Helical" evidence="7">
    <location>
        <begin position="549"/>
        <end position="568"/>
    </location>
</feature>
<dbReference type="Gene3D" id="1.20.1720.10">
    <property type="entry name" value="Multidrug resistance protein D"/>
    <property type="match status" value="1"/>
</dbReference>
<feature type="transmembrane region" description="Helical" evidence="7">
    <location>
        <begin position="486"/>
        <end position="505"/>
    </location>
</feature>
<dbReference type="AlphaFoldDB" id="A0A163LF52"/>
<evidence type="ECO:0000256" key="1">
    <source>
        <dbReference type="ARBA" id="ARBA00004651"/>
    </source>
</evidence>
<name>A0A163LF52_DIDRA</name>
<feature type="domain" description="Major facilitator superfamily (MFS) profile" evidence="8">
    <location>
        <begin position="163"/>
        <end position="608"/>
    </location>
</feature>
<dbReference type="Pfam" id="PF07690">
    <property type="entry name" value="MFS_1"/>
    <property type="match status" value="1"/>
</dbReference>
<dbReference type="PROSITE" id="PS50995">
    <property type="entry name" value="HTH_MARR_2"/>
    <property type="match status" value="1"/>
</dbReference>
<dbReference type="Gene3D" id="1.20.1250.20">
    <property type="entry name" value="MFS general substrate transporter like domains"/>
    <property type="match status" value="1"/>
</dbReference>
<dbReference type="EMBL" id="JYNV01000060">
    <property type="protein sequence ID" value="KZM27745.1"/>
    <property type="molecule type" value="Genomic_DNA"/>
</dbReference>
<dbReference type="InterPro" id="IPR000835">
    <property type="entry name" value="HTH_MarR-typ"/>
</dbReference>
<feature type="transmembrane region" description="Helical" evidence="7">
    <location>
        <begin position="251"/>
        <end position="268"/>
    </location>
</feature>
<keyword evidence="11" id="KW-1185">Reference proteome</keyword>
<dbReference type="GO" id="GO:0003700">
    <property type="term" value="F:DNA-binding transcription factor activity"/>
    <property type="evidence" value="ECO:0007669"/>
    <property type="project" value="InterPro"/>
</dbReference>
<evidence type="ECO:0000259" key="9">
    <source>
        <dbReference type="PROSITE" id="PS50995"/>
    </source>
</evidence>
<feature type="transmembrane region" description="Helical" evidence="7">
    <location>
        <begin position="172"/>
        <end position="192"/>
    </location>
</feature>
<gene>
    <name evidence="10" type="ORF">ST47_g1224</name>
</gene>
<feature type="transmembrane region" description="Helical" evidence="7">
    <location>
        <begin position="228"/>
        <end position="245"/>
    </location>
</feature>
<dbReference type="STRING" id="5454.A0A163LF52"/>
<dbReference type="GO" id="GO:0005886">
    <property type="term" value="C:plasma membrane"/>
    <property type="evidence" value="ECO:0007669"/>
    <property type="project" value="UniProtKB-SubCell"/>
</dbReference>